<evidence type="ECO:0000313" key="2">
    <source>
        <dbReference type="EMBL" id="GER47681.1"/>
    </source>
</evidence>
<sequence length="207" mass="23568">MVDNSMMKKVCGFTIAGTRSKAINFNAKRSWAELSPHTTWDSAGMSNRLIQDLPTAIVHRFICYNISRKKEANKASEVELFLLWAMRAGVRVCSMTFLQNPYKRLPSLGVEYRHLGILLPHSPATSKSLQKPTIYMERLGFKTGLRCDVSILMSSSRLTLLRTGQQLRSIRSVMLTTPILKISSRNSLTPTRQGRLGHRRRKTSMRR</sequence>
<feature type="region of interest" description="Disordered" evidence="1">
    <location>
        <begin position="186"/>
        <end position="207"/>
    </location>
</feature>
<evidence type="ECO:0000256" key="1">
    <source>
        <dbReference type="SAM" id="MobiDB-lite"/>
    </source>
</evidence>
<dbReference type="Proteomes" id="UP000325081">
    <property type="component" value="Unassembled WGS sequence"/>
</dbReference>
<feature type="compositionally biased region" description="Basic residues" evidence="1">
    <location>
        <begin position="195"/>
        <end position="207"/>
    </location>
</feature>
<keyword evidence="3" id="KW-1185">Reference proteome</keyword>
<evidence type="ECO:0000313" key="3">
    <source>
        <dbReference type="Proteomes" id="UP000325081"/>
    </source>
</evidence>
<comment type="caution">
    <text evidence="2">The sequence shown here is derived from an EMBL/GenBank/DDBJ whole genome shotgun (WGS) entry which is preliminary data.</text>
</comment>
<reference evidence="3" key="1">
    <citation type="journal article" date="2019" name="Curr. Biol.">
        <title>Genome Sequence of Striga asiatica Provides Insight into the Evolution of Plant Parasitism.</title>
        <authorList>
            <person name="Yoshida S."/>
            <person name="Kim S."/>
            <person name="Wafula E.K."/>
            <person name="Tanskanen J."/>
            <person name="Kim Y.M."/>
            <person name="Honaas L."/>
            <person name="Yang Z."/>
            <person name="Spallek T."/>
            <person name="Conn C.E."/>
            <person name="Ichihashi Y."/>
            <person name="Cheong K."/>
            <person name="Cui S."/>
            <person name="Der J.P."/>
            <person name="Gundlach H."/>
            <person name="Jiao Y."/>
            <person name="Hori C."/>
            <person name="Ishida J.K."/>
            <person name="Kasahara H."/>
            <person name="Kiba T."/>
            <person name="Kim M.S."/>
            <person name="Koo N."/>
            <person name="Laohavisit A."/>
            <person name="Lee Y.H."/>
            <person name="Lumba S."/>
            <person name="McCourt P."/>
            <person name="Mortimer J.C."/>
            <person name="Mutuku J.M."/>
            <person name="Nomura T."/>
            <person name="Sasaki-Sekimoto Y."/>
            <person name="Seto Y."/>
            <person name="Wang Y."/>
            <person name="Wakatake T."/>
            <person name="Sakakibara H."/>
            <person name="Demura T."/>
            <person name="Yamaguchi S."/>
            <person name="Yoneyama K."/>
            <person name="Manabe R.I."/>
            <person name="Nelson D.C."/>
            <person name="Schulman A.H."/>
            <person name="Timko M.P."/>
            <person name="dePamphilis C.W."/>
            <person name="Choi D."/>
            <person name="Shirasu K."/>
        </authorList>
    </citation>
    <scope>NUCLEOTIDE SEQUENCE [LARGE SCALE GENOMIC DNA]</scope>
    <source>
        <strain evidence="3">cv. UVA1</strain>
    </source>
</reference>
<dbReference type="OrthoDB" id="1835815at2759"/>
<proteinExistence type="predicted"/>
<name>A0A5A7QUV7_STRAF</name>
<protein>
    <submittedName>
        <fullName evidence="2">Sarcosine dehydrogenase</fullName>
    </submittedName>
</protein>
<organism evidence="2 3">
    <name type="scientific">Striga asiatica</name>
    <name type="common">Asiatic witchweed</name>
    <name type="synonym">Buchnera asiatica</name>
    <dbReference type="NCBI Taxonomy" id="4170"/>
    <lineage>
        <taxon>Eukaryota</taxon>
        <taxon>Viridiplantae</taxon>
        <taxon>Streptophyta</taxon>
        <taxon>Embryophyta</taxon>
        <taxon>Tracheophyta</taxon>
        <taxon>Spermatophyta</taxon>
        <taxon>Magnoliopsida</taxon>
        <taxon>eudicotyledons</taxon>
        <taxon>Gunneridae</taxon>
        <taxon>Pentapetalae</taxon>
        <taxon>asterids</taxon>
        <taxon>lamiids</taxon>
        <taxon>Lamiales</taxon>
        <taxon>Orobanchaceae</taxon>
        <taxon>Buchnereae</taxon>
        <taxon>Striga</taxon>
    </lineage>
</organism>
<dbReference type="AlphaFoldDB" id="A0A5A7QUV7"/>
<accession>A0A5A7QUV7</accession>
<dbReference type="EMBL" id="BKCP01008026">
    <property type="protein sequence ID" value="GER47681.1"/>
    <property type="molecule type" value="Genomic_DNA"/>
</dbReference>
<gene>
    <name evidence="2" type="ORF">STAS_24793</name>
</gene>